<dbReference type="HOGENOM" id="CLU_972305_0_0_10"/>
<dbReference type="RefSeq" id="WP_009780105.1">
    <property type="nucleotide sequence ID" value="NZ_CH672395.1"/>
</dbReference>
<dbReference type="STRING" id="398720.MED217_08645"/>
<dbReference type="OrthoDB" id="5177801at2"/>
<sequence>MSIVSQYRPLFEVAVYHKYFLDDGLIAFDDNEPLQKKQLANYNWNSFGKIIPTPQTSALLKNHRMLLKQTQEGFLVLTETEKVSDDPTTFKPLVTLDPELILDFYIQLTDAQFFNFTDLDASSELPLFISNYNTLYNAADPVFIAPYNNSSNAKNHRTSALMQAHLYKKYPELKLNKLVLISLQMRNSRSGMNLILNNGNLPQVMPHFKIVFHNRKTIWRYYSGSSKSLLFSTDPDEMPLVKNGIIPVNQGNTDYPAPNPSRIIQERNPDGIITKTYSNIYIN</sequence>
<protein>
    <submittedName>
        <fullName evidence="1">Uncharacterized protein</fullName>
    </submittedName>
</protein>
<reference evidence="1 2" key="1">
    <citation type="journal article" date="2007" name="Nature">
        <title>Light stimulates growth of proteorhodopsin-containing marine Flavobacteria.</title>
        <authorList>
            <person name="Gomez-Consarnau L."/>
            <person name="Gonzalez J.M."/>
            <person name="Coll-Llado M."/>
            <person name="Gourdon P."/>
            <person name="Pascher T."/>
            <person name="Neutze R."/>
            <person name="Pedros-Alio C."/>
            <person name="Pinhassi J."/>
        </authorList>
    </citation>
    <scope>NUCLEOTIDE SEQUENCE [LARGE SCALE GENOMIC DNA]</scope>
    <source>
        <strain evidence="1 2">MED217</strain>
    </source>
</reference>
<comment type="caution">
    <text evidence="1">The sequence shown here is derived from an EMBL/GenBank/DDBJ whole genome shotgun (WGS) entry which is preliminary data.</text>
</comment>
<dbReference type="eggNOG" id="ENOG5032RMP">
    <property type="taxonomic scope" value="Bacteria"/>
</dbReference>
<dbReference type="AlphaFoldDB" id="A3XPC4"/>
<gene>
    <name evidence="1" type="ORF">MED217_08645</name>
</gene>
<proteinExistence type="predicted"/>
<organism evidence="1 2">
    <name type="scientific">Leeuwenhoekiella blandensis (strain CECT 7118 / CCUG 51940 / KCTC 22103 / MED217)</name>
    <name type="common">Flavobacterium sp. (strain MED217)</name>
    <dbReference type="NCBI Taxonomy" id="398720"/>
    <lineage>
        <taxon>Bacteria</taxon>
        <taxon>Pseudomonadati</taxon>
        <taxon>Bacteroidota</taxon>
        <taxon>Flavobacteriia</taxon>
        <taxon>Flavobacteriales</taxon>
        <taxon>Flavobacteriaceae</taxon>
        <taxon>Leeuwenhoekiella</taxon>
    </lineage>
</organism>
<evidence type="ECO:0000313" key="1">
    <source>
        <dbReference type="EMBL" id="EAQ48602.1"/>
    </source>
</evidence>
<keyword evidence="2" id="KW-1185">Reference proteome</keyword>
<dbReference type="Proteomes" id="UP000001601">
    <property type="component" value="Unassembled WGS sequence"/>
</dbReference>
<evidence type="ECO:0000313" key="2">
    <source>
        <dbReference type="Proteomes" id="UP000001601"/>
    </source>
</evidence>
<name>A3XPC4_LEEBM</name>
<accession>A3XPC4</accession>
<dbReference type="EMBL" id="AANC01000007">
    <property type="protein sequence ID" value="EAQ48602.1"/>
    <property type="molecule type" value="Genomic_DNA"/>
</dbReference>